<evidence type="ECO:0000256" key="4">
    <source>
        <dbReference type="ARBA" id="ARBA00023004"/>
    </source>
</evidence>
<keyword evidence="5" id="KW-0411">Iron-sulfur</keyword>
<comment type="similarity">
    <text evidence="1">Belongs to the adrenodoxin/putidaredoxin family.</text>
</comment>
<keyword evidence="4" id="KW-0408">Iron</keyword>
<dbReference type="GO" id="GO:0009055">
    <property type="term" value="F:electron transfer activity"/>
    <property type="evidence" value="ECO:0007669"/>
    <property type="project" value="TreeGrafter"/>
</dbReference>
<dbReference type="AlphaFoldDB" id="A0A437JSF4"/>
<dbReference type="GO" id="GO:0140647">
    <property type="term" value="P:P450-containing electron transport chain"/>
    <property type="evidence" value="ECO:0007669"/>
    <property type="project" value="InterPro"/>
</dbReference>
<dbReference type="InterPro" id="IPR001055">
    <property type="entry name" value="Adrenodoxin-like"/>
</dbReference>
<evidence type="ECO:0000256" key="3">
    <source>
        <dbReference type="ARBA" id="ARBA00022723"/>
    </source>
</evidence>
<evidence type="ECO:0000256" key="6">
    <source>
        <dbReference type="ARBA" id="ARBA00034078"/>
    </source>
</evidence>
<keyword evidence="2" id="KW-0001">2Fe-2S</keyword>
<dbReference type="PANTHER" id="PTHR23426">
    <property type="entry name" value="FERREDOXIN/ADRENODOXIN"/>
    <property type="match status" value="1"/>
</dbReference>
<evidence type="ECO:0000313" key="8">
    <source>
        <dbReference type="EMBL" id="RVT49992.1"/>
    </source>
</evidence>
<dbReference type="InterPro" id="IPR036010">
    <property type="entry name" value="2Fe-2S_ferredoxin-like_sf"/>
</dbReference>
<dbReference type="GO" id="GO:0046872">
    <property type="term" value="F:metal ion binding"/>
    <property type="evidence" value="ECO:0007669"/>
    <property type="project" value="UniProtKB-KW"/>
</dbReference>
<protein>
    <submittedName>
        <fullName evidence="8">2Fe-2S iron-sulfur cluster binding domain-containing protein</fullName>
    </submittedName>
</protein>
<dbReference type="Gene3D" id="3.10.20.30">
    <property type="match status" value="1"/>
</dbReference>
<evidence type="ECO:0000259" key="7">
    <source>
        <dbReference type="PROSITE" id="PS51085"/>
    </source>
</evidence>
<dbReference type="InterPro" id="IPR001041">
    <property type="entry name" value="2Fe-2S_ferredoxin-type"/>
</dbReference>
<feature type="domain" description="2Fe-2S ferredoxin-type" evidence="7">
    <location>
        <begin position="1"/>
        <end position="105"/>
    </location>
</feature>
<reference evidence="8 9" key="1">
    <citation type="submission" date="2019-01" db="EMBL/GenBank/DDBJ databases">
        <authorList>
            <person name="Chen W.-M."/>
        </authorList>
    </citation>
    <scope>NUCLEOTIDE SEQUENCE [LARGE SCALE GENOMIC DNA]</scope>
    <source>
        <strain evidence="8 9">ICH-3</strain>
    </source>
</reference>
<dbReference type="Proteomes" id="UP000288178">
    <property type="component" value="Unassembled WGS sequence"/>
</dbReference>
<dbReference type="OrthoDB" id="9799640at2"/>
<dbReference type="CDD" id="cd00207">
    <property type="entry name" value="fer2"/>
    <property type="match status" value="1"/>
</dbReference>
<dbReference type="EMBL" id="SACT01000006">
    <property type="protein sequence ID" value="RVT49992.1"/>
    <property type="molecule type" value="Genomic_DNA"/>
</dbReference>
<comment type="cofactor">
    <cofactor evidence="6">
        <name>[2Fe-2S] cluster</name>
        <dbReference type="ChEBI" id="CHEBI:190135"/>
    </cofactor>
</comment>
<name>A0A437JSF4_9BURK</name>
<evidence type="ECO:0000256" key="2">
    <source>
        <dbReference type="ARBA" id="ARBA00022714"/>
    </source>
</evidence>
<evidence type="ECO:0000256" key="5">
    <source>
        <dbReference type="ARBA" id="ARBA00023014"/>
    </source>
</evidence>
<dbReference type="PRINTS" id="PR00355">
    <property type="entry name" value="ADRENODOXIN"/>
</dbReference>
<gene>
    <name evidence="8" type="ORF">ENE75_16845</name>
</gene>
<keyword evidence="9" id="KW-1185">Reference proteome</keyword>
<evidence type="ECO:0000313" key="9">
    <source>
        <dbReference type="Proteomes" id="UP000288178"/>
    </source>
</evidence>
<dbReference type="InterPro" id="IPR012675">
    <property type="entry name" value="Beta-grasp_dom_sf"/>
</dbReference>
<dbReference type="Pfam" id="PF00111">
    <property type="entry name" value="Fer2"/>
    <property type="match status" value="1"/>
</dbReference>
<sequence length="106" mass="11244">MQITLIAADGTRHVLDAGPGQSLMRAATKAGIDGIAADCGGCLSCATCHVYVDPGWAERLPPVSEDEASMLEMTAAERRPESRLSCEITLTESLDGLVVHLPETQY</sequence>
<dbReference type="PROSITE" id="PS51085">
    <property type="entry name" value="2FE2S_FER_2"/>
    <property type="match status" value="1"/>
</dbReference>
<proteinExistence type="inferred from homology"/>
<dbReference type="SUPFAM" id="SSF54292">
    <property type="entry name" value="2Fe-2S ferredoxin-like"/>
    <property type="match status" value="1"/>
</dbReference>
<keyword evidence="3" id="KW-0479">Metal-binding</keyword>
<comment type="caution">
    <text evidence="8">The sequence shown here is derived from an EMBL/GenBank/DDBJ whole genome shotgun (WGS) entry which is preliminary data.</text>
</comment>
<dbReference type="PANTHER" id="PTHR23426:SF65">
    <property type="entry name" value="FERREDOXIN-2, MITOCHONDRIAL"/>
    <property type="match status" value="1"/>
</dbReference>
<dbReference type="GO" id="GO:0005829">
    <property type="term" value="C:cytosol"/>
    <property type="evidence" value="ECO:0007669"/>
    <property type="project" value="TreeGrafter"/>
</dbReference>
<dbReference type="RefSeq" id="WP_128199502.1">
    <property type="nucleotide sequence ID" value="NZ_SACT01000006.1"/>
</dbReference>
<organism evidence="8 9">
    <name type="scientific">Rubrivivax albus</name>
    <dbReference type="NCBI Taxonomy" id="2499835"/>
    <lineage>
        <taxon>Bacteria</taxon>
        <taxon>Pseudomonadati</taxon>
        <taxon>Pseudomonadota</taxon>
        <taxon>Betaproteobacteria</taxon>
        <taxon>Burkholderiales</taxon>
        <taxon>Sphaerotilaceae</taxon>
        <taxon>Rubrivivax</taxon>
    </lineage>
</organism>
<evidence type="ECO:0000256" key="1">
    <source>
        <dbReference type="ARBA" id="ARBA00010914"/>
    </source>
</evidence>
<accession>A0A437JSF4</accession>
<dbReference type="GO" id="GO:0051537">
    <property type="term" value="F:2 iron, 2 sulfur cluster binding"/>
    <property type="evidence" value="ECO:0007669"/>
    <property type="project" value="UniProtKB-KW"/>
</dbReference>